<evidence type="ECO:0000313" key="1">
    <source>
        <dbReference type="EMBL" id="KAG5613907.1"/>
    </source>
</evidence>
<reference evidence="1 2" key="1">
    <citation type="submission" date="2020-09" db="EMBL/GenBank/DDBJ databases">
        <title>De no assembly of potato wild relative species, Solanum commersonii.</title>
        <authorList>
            <person name="Cho K."/>
        </authorList>
    </citation>
    <scope>NUCLEOTIDE SEQUENCE [LARGE SCALE GENOMIC DNA]</scope>
    <source>
        <strain evidence="1">LZ3.2</strain>
        <tissue evidence="1">Leaf</tissue>
    </source>
</reference>
<name>A0A9J5ZP71_SOLCO</name>
<protein>
    <submittedName>
        <fullName evidence="1">Uncharacterized protein</fullName>
    </submittedName>
</protein>
<sequence length="71" mass="8307">MPMVKTPRLQIWWIHTIHGSILNWFSYMRWDSLSHQNFSHNSPTGNSSNSIFHWKFVTISAPNFSTVVCVT</sequence>
<proteinExistence type="predicted"/>
<accession>A0A9J5ZP71</accession>
<dbReference type="EMBL" id="JACXVP010000003">
    <property type="protein sequence ID" value="KAG5613907.1"/>
    <property type="molecule type" value="Genomic_DNA"/>
</dbReference>
<keyword evidence="2" id="KW-1185">Reference proteome</keyword>
<comment type="caution">
    <text evidence="1">The sequence shown here is derived from an EMBL/GenBank/DDBJ whole genome shotgun (WGS) entry which is preliminary data.</text>
</comment>
<organism evidence="1 2">
    <name type="scientific">Solanum commersonii</name>
    <name type="common">Commerson's wild potato</name>
    <name type="synonym">Commerson's nightshade</name>
    <dbReference type="NCBI Taxonomy" id="4109"/>
    <lineage>
        <taxon>Eukaryota</taxon>
        <taxon>Viridiplantae</taxon>
        <taxon>Streptophyta</taxon>
        <taxon>Embryophyta</taxon>
        <taxon>Tracheophyta</taxon>
        <taxon>Spermatophyta</taxon>
        <taxon>Magnoliopsida</taxon>
        <taxon>eudicotyledons</taxon>
        <taxon>Gunneridae</taxon>
        <taxon>Pentapetalae</taxon>
        <taxon>asterids</taxon>
        <taxon>lamiids</taxon>
        <taxon>Solanales</taxon>
        <taxon>Solanaceae</taxon>
        <taxon>Solanoideae</taxon>
        <taxon>Solaneae</taxon>
        <taxon>Solanum</taxon>
    </lineage>
</organism>
<dbReference type="AlphaFoldDB" id="A0A9J5ZP71"/>
<gene>
    <name evidence="1" type="ORF">H5410_013731</name>
</gene>
<dbReference type="Proteomes" id="UP000824120">
    <property type="component" value="Chromosome 3"/>
</dbReference>
<evidence type="ECO:0000313" key="2">
    <source>
        <dbReference type="Proteomes" id="UP000824120"/>
    </source>
</evidence>